<dbReference type="InterPro" id="IPR001523">
    <property type="entry name" value="Paired_dom"/>
</dbReference>
<dbReference type="GO" id="GO:0000981">
    <property type="term" value="F:DNA-binding transcription factor activity, RNA polymerase II-specific"/>
    <property type="evidence" value="ECO:0007669"/>
    <property type="project" value="TreeGrafter"/>
</dbReference>
<feature type="region of interest" description="Disordered" evidence="8">
    <location>
        <begin position="177"/>
        <end position="202"/>
    </location>
</feature>
<dbReference type="SMART" id="SM00351">
    <property type="entry name" value="PAX"/>
    <property type="match status" value="1"/>
</dbReference>
<feature type="domain" description="Paired" evidence="9">
    <location>
        <begin position="234"/>
        <end position="372"/>
    </location>
</feature>
<dbReference type="OrthoDB" id="3225452at2759"/>
<comment type="caution">
    <text evidence="10">The sequence shown here is derived from an EMBL/GenBank/DDBJ whole genome shotgun (WGS) entry which is preliminary data.</text>
</comment>
<dbReference type="AlphaFoldDB" id="W6UJ07"/>
<accession>W6UJ07</accession>
<evidence type="ECO:0000256" key="2">
    <source>
        <dbReference type="ARBA" id="ARBA00022473"/>
    </source>
</evidence>
<dbReference type="PANTHER" id="PTHR45636">
    <property type="entry name" value="PAIRED BOX PROTEIN PAX-6-RELATED-RELATED"/>
    <property type="match status" value="1"/>
</dbReference>
<feature type="compositionally biased region" description="Low complexity" evidence="8">
    <location>
        <begin position="315"/>
        <end position="325"/>
    </location>
</feature>
<keyword evidence="11" id="KW-1185">Reference proteome</keyword>
<dbReference type="KEGG" id="egl:EGR_07052"/>
<dbReference type="InterPro" id="IPR009057">
    <property type="entry name" value="Homeodomain-like_sf"/>
</dbReference>
<proteinExistence type="predicted"/>
<dbReference type="InterPro" id="IPR043182">
    <property type="entry name" value="PAIRED_DNA-bd_dom"/>
</dbReference>
<reference evidence="10 11" key="1">
    <citation type="journal article" date="2013" name="Nat. Genet.">
        <title>The genome of the hydatid tapeworm Echinococcus granulosus.</title>
        <authorList>
            <person name="Zheng H."/>
            <person name="Zhang W."/>
            <person name="Zhang L."/>
            <person name="Zhang Z."/>
            <person name="Li J."/>
            <person name="Lu G."/>
            <person name="Zhu Y."/>
            <person name="Wang Y."/>
            <person name="Huang Y."/>
            <person name="Liu J."/>
            <person name="Kang H."/>
            <person name="Chen J."/>
            <person name="Wang L."/>
            <person name="Chen A."/>
            <person name="Yu S."/>
            <person name="Gao Z."/>
            <person name="Jin L."/>
            <person name="Gu W."/>
            <person name="Wang Z."/>
            <person name="Zhao L."/>
            <person name="Shi B."/>
            <person name="Wen H."/>
            <person name="Lin R."/>
            <person name="Jones M.K."/>
            <person name="Brejova B."/>
            <person name="Vinar T."/>
            <person name="Zhao G."/>
            <person name="McManus D.P."/>
            <person name="Chen Z."/>
            <person name="Zhou Y."/>
            <person name="Wang S."/>
        </authorList>
    </citation>
    <scope>NUCLEOTIDE SEQUENCE [LARGE SCALE GENOMIC DNA]</scope>
</reference>
<dbReference type="InterPro" id="IPR036388">
    <property type="entry name" value="WH-like_DNA-bd_sf"/>
</dbReference>
<dbReference type="PRINTS" id="PR00027">
    <property type="entry name" value="PAIREDBOX"/>
</dbReference>
<evidence type="ECO:0000256" key="5">
    <source>
        <dbReference type="ARBA" id="ARBA00023125"/>
    </source>
</evidence>
<feature type="region of interest" description="Disordered" evidence="8">
    <location>
        <begin position="107"/>
        <end position="131"/>
    </location>
</feature>
<evidence type="ECO:0000256" key="4">
    <source>
        <dbReference type="ARBA" id="ARBA00023015"/>
    </source>
</evidence>
<feature type="compositionally biased region" description="Polar residues" evidence="8">
    <location>
        <begin position="193"/>
        <end position="202"/>
    </location>
</feature>
<keyword evidence="3" id="KW-0563">Paired box</keyword>
<gene>
    <name evidence="10" type="ORF">EGR_07052</name>
</gene>
<dbReference type="CTD" id="36342767"/>
<keyword evidence="7" id="KW-0539">Nucleus</keyword>
<dbReference type="GeneID" id="36342767"/>
<keyword evidence="6" id="KW-0804">Transcription</keyword>
<evidence type="ECO:0000256" key="6">
    <source>
        <dbReference type="ARBA" id="ARBA00023163"/>
    </source>
</evidence>
<dbReference type="RefSeq" id="XP_024349328.1">
    <property type="nucleotide sequence ID" value="XM_024496301.1"/>
</dbReference>
<feature type="region of interest" description="Disordered" evidence="8">
    <location>
        <begin position="365"/>
        <end position="389"/>
    </location>
</feature>
<evidence type="ECO:0000256" key="7">
    <source>
        <dbReference type="ARBA" id="ARBA00023242"/>
    </source>
</evidence>
<dbReference type="SUPFAM" id="SSF46689">
    <property type="entry name" value="Homeodomain-like"/>
    <property type="match status" value="1"/>
</dbReference>
<name>W6UJ07_ECHGR</name>
<dbReference type="PROSITE" id="PS51057">
    <property type="entry name" value="PAIRED_2"/>
    <property type="match status" value="1"/>
</dbReference>
<dbReference type="Pfam" id="PF00292">
    <property type="entry name" value="PAX"/>
    <property type="match status" value="1"/>
</dbReference>
<keyword evidence="2" id="KW-0217">Developmental protein</keyword>
<keyword evidence="4" id="KW-0805">Transcription regulation</keyword>
<dbReference type="Gene3D" id="1.10.10.10">
    <property type="entry name" value="Winged helix-like DNA-binding domain superfamily/Winged helix DNA-binding domain"/>
    <property type="match status" value="1"/>
</dbReference>
<dbReference type="OMA" id="KIHELPH"/>
<feature type="compositionally biased region" description="Pro residues" evidence="8">
    <location>
        <begin position="109"/>
        <end position="128"/>
    </location>
</feature>
<organism evidence="10 11">
    <name type="scientific">Echinococcus granulosus</name>
    <name type="common">Hydatid tapeworm</name>
    <dbReference type="NCBI Taxonomy" id="6210"/>
    <lineage>
        <taxon>Eukaryota</taxon>
        <taxon>Metazoa</taxon>
        <taxon>Spiralia</taxon>
        <taxon>Lophotrochozoa</taxon>
        <taxon>Platyhelminthes</taxon>
        <taxon>Cestoda</taxon>
        <taxon>Eucestoda</taxon>
        <taxon>Cyclophyllidea</taxon>
        <taxon>Taeniidae</taxon>
        <taxon>Echinococcus</taxon>
        <taxon>Echinococcus granulosus group</taxon>
    </lineage>
</organism>
<dbReference type="STRING" id="6210.W6UJ07"/>
<evidence type="ECO:0000256" key="1">
    <source>
        <dbReference type="ARBA" id="ARBA00004123"/>
    </source>
</evidence>
<feature type="compositionally biased region" description="Pro residues" evidence="8">
    <location>
        <begin position="181"/>
        <end position="192"/>
    </location>
</feature>
<evidence type="ECO:0000259" key="9">
    <source>
        <dbReference type="PROSITE" id="PS51057"/>
    </source>
</evidence>
<dbReference type="EMBL" id="APAU02000068">
    <property type="protein sequence ID" value="EUB58132.1"/>
    <property type="molecule type" value="Genomic_DNA"/>
</dbReference>
<dbReference type="Proteomes" id="UP000019149">
    <property type="component" value="Unassembled WGS sequence"/>
</dbReference>
<evidence type="ECO:0000256" key="3">
    <source>
        <dbReference type="ARBA" id="ARBA00022724"/>
    </source>
</evidence>
<dbReference type="GO" id="GO:0000978">
    <property type="term" value="F:RNA polymerase II cis-regulatory region sequence-specific DNA binding"/>
    <property type="evidence" value="ECO:0007669"/>
    <property type="project" value="TreeGrafter"/>
</dbReference>
<evidence type="ECO:0000313" key="11">
    <source>
        <dbReference type="Proteomes" id="UP000019149"/>
    </source>
</evidence>
<dbReference type="GO" id="GO:0005634">
    <property type="term" value="C:nucleus"/>
    <property type="evidence" value="ECO:0007669"/>
    <property type="project" value="UniProtKB-SubCell"/>
</dbReference>
<sequence length="448" mass="48526">MTCVHACVRLWEVLRSGAESLARALMERSPRKIPDYSVASLTPPLPNIQPPVNSNSDPCPLPVPPPPTFTSTSSSLSPFSHFCEEPFSLALARLALKRLIDLQTANPLSSPPTLPLPPPPPFPLPMPPLGGGDPGSPSWCAQSLLMNPAKIHELPHPSLLLSGALPPAVYRRAMNQILSSPPLPPPPLPSPPQNLSARSKSASQSVEIVNLSTLTSTKQTPSGSDRGSAIIFEGQGRINQLGGMFINGRPLPYKTRLRIVQMSRNGVRPCDISRQLKVSHGCVSKILQRFNETGSVSPGATGGARKNRNQGGYLSRSQSTSSSSSLYTHGRNSHQDRQFFSTTVANPPTSWNEQWSFITPPLPFQNPEVTTPRGQHDPPHHSQIKSTADSPLLLQPKLKFSASILADVRSEGVGGDVQVEDGRREKRLFFSLSPQFLFYLSASGNVRE</sequence>
<evidence type="ECO:0000256" key="8">
    <source>
        <dbReference type="SAM" id="MobiDB-lite"/>
    </source>
</evidence>
<comment type="subcellular location">
    <subcellularLocation>
        <location evidence="1">Nucleus</location>
    </subcellularLocation>
</comment>
<feature type="region of interest" description="Disordered" evidence="8">
    <location>
        <begin position="293"/>
        <end position="334"/>
    </location>
</feature>
<keyword evidence="5" id="KW-0238">DNA-binding</keyword>
<evidence type="ECO:0000313" key="10">
    <source>
        <dbReference type="EMBL" id="EUB58132.1"/>
    </source>
</evidence>
<dbReference type="PROSITE" id="PS00034">
    <property type="entry name" value="PAIRED_1"/>
    <property type="match status" value="1"/>
</dbReference>
<protein>
    <recommendedName>
        <fullName evidence="9">Paired domain-containing protein</fullName>
    </recommendedName>
</protein>
<dbReference type="InterPro" id="IPR043565">
    <property type="entry name" value="PAX_fam"/>
</dbReference>
<dbReference type="PANTHER" id="PTHR45636:SF49">
    <property type="entry name" value="PAIRED BOX PROTEIN 3 HOMOLOG"/>
    <property type="match status" value="1"/>
</dbReference>